<keyword evidence="1 2" id="KW-0597">Phosphoprotein</keyword>
<dbReference type="GO" id="GO:0000160">
    <property type="term" value="P:phosphorelay signal transduction system"/>
    <property type="evidence" value="ECO:0007669"/>
    <property type="project" value="InterPro"/>
</dbReference>
<organism evidence="6 7">
    <name type="scientific">Nibricoccus aquaticus</name>
    <dbReference type="NCBI Taxonomy" id="2576891"/>
    <lineage>
        <taxon>Bacteria</taxon>
        <taxon>Pseudomonadati</taxon>
        <taxon>Verrucomicrobiota</taxon>
        <taxon>Opitutia</taxon>
        <taxon>Opitutales</taxon>
        <taxon>Opitutaceae</taxon>
        <taxon>Nibricoccus</taxon>
    </lineage>
</organism>
<feature type="coiled-coil region" evidence="3">
    <location>
        <begin position="147"/>
        <end position="174"/>
    </location>
</feature>
<evidence type="ECO:0000313" key="7">
    <source>
        <dbReference type="Proteomes" id="UP000217265"/>
    </source>
</evidence>
<accession>A0A290QGI9</accession>
<reference evidence="6 7" key="1">
    <citation type="submission" date="2017-09" db="EMBL/GenBank/DDBJ databases">
        <title>Complete genome sequence of Verrucomicrobial strain HZ-65, isolated from freshwater.</title>
        <authorList>
            <person name="Choi A."/>
        </authorList>
    </citation>
    <scope>NUCLEOTIDE SEQUENCE [LARGE SCALE GENOMIC DNA]</scope>
    <source>
        <strain evidence="6 7">HZ-65</strain>
    </source>
</reference>
<feature type="modified residue" description="4-aspartylphosphate" evidence="2">
    <location>
        <position position="53"/>
    </location>
</feature>
<evidence type="ECO:0000259" key="4">
    <source>
        <dbReference type="PROSITE" id="PS50110"/>
    </source>
</evidence>
<feature type="domain" description="HDOD" evidence="5">
    <location>
        <begin position="313"/>
        <end position="528"/>
    </location>
</feature>
<evidence type="ECO:0000259" key="5">
    <source>
        <dbReference type="PROSITE" id="PS51833"/>
    </source>
</evidence>
<keyword evidence="7" id="KW-1185">Reference proteome</keyword>
<evidence type="ECO:0000256" key="3">
    <source>
        <dbReference type="SAM" id="Coils"/>
    </source>
</evidence>
<dbReference type="SUPFAM" id="SSF52172">
    <property type="entry name" value="CheY-like"/>
    <property type="match status" value="1"/>
</dbReference>
<dbReference type="InterPro" id="IPR001789">
    <property type="entry name" value="Sig_transdc_resp-reg_receiver"/>
</dbReference>
<dbReference type="InterPro" id="IPR050595">
    <property type="entry name" value="Bact_response_regulator"/>
</dbReference>
<protein>
    <submittedName>
        <fullName evidence="6">Uncharacterized protein</fullName>
    </submittedName>
</protein>
<dbReference type="Pfam" id="PF00072">
    <property type="entry name" value="Response_reg"/>
    <property type="match status" value="1"/>
</dbReference>
<evidence type="ECO:0000256" key="1">
    <source>
        <dbReference type="ARBA" id="ARBA00022553"/>
    </source>
</evidence>
<dbReference type="PROSITE" id="PS51833">
    <property type="entry name" value="HDOD"/>
    <property type="match status" value="1"/>
</dbReference>
<dbReference type="KEGG" id="vbh:CMV30_16340"/>
<dbReference type="AlphaFoldDB" id="A0A290QGI9"/>
<dbReference type="PROSITE" id="PS50110">
    <property type="entry name" value="RESPONSE_REGULATORY"/>
    <property type="match status" value="1"/>
</dbReference>
<dbReference type="CDD" id="cd00156">
    <property type="entry name" value="REC"/>
    <property type="match status" value="1"/>
</dbReference>
<gene>
    <name evidence="6" type="ORF">CMV30_16340</name>
</gene>
<feature type="domain" description="Response regulatory" evidence="4">
    <location>
        <begin position="3"/>
        <end position="120"/>
    </location>
</feature>
<evidence type="ECO:0000256" key="2">
    <source>
        <dbReference type="PROSITE-ProRule" id="PRU00169"/>
    </source>
</evidence>
<sequence>MATVLVVEDDKLSQRILGKILGGAGHEILVAEGVAKAWELLRAHPLVDLVILDNQLGKEWGWEFLQGLRADLIFTGLPVAVYTAHTERSSILKYVELGVQAMLVKPYKGEVLFEELKKASAVDWTGRLMERPAAACARLKISESDYYSTLSAASSALEKNIQALREAITAKREDQALREPVQQIFNQSSALGMPVLKSVTEGLVRGIGSKHNAAILGGLRSLDSLLILLRQRSLEYMRVKEMSGGGDAPKVLKRVVSANDAVVPAAASQAATFCRRTAGSPVWAYGNGFTRLEGRELFAKGELGRLAAEWVTMKPLREMVEAHAFIARAPNAAMDEVIGAVEELPKFRELYLKIAARLGGGTVDTAPPVAIDSEPLDREAEAEAEAKAQALRHALDRLGVYRTMVLVAAARVAKASRVKSPLDLSMLLEHTLAVAILSYEVGRMLRLPDEHLPAAAGMVHDAGKWVFALAEPGLYALVLTLAHEGGQGAARAEQGIFGATHEEAGRLALEAAHAPVLLLDAAVAHEDLARVSKPESSAVVSCLFLANHLAWAAVADEAHAKAIRDELLKPTNQVWATLKEAGVALPLDIPELIEAMARVSKTSAWISGELAEWAAR</sequence>
<name>A0A290QGI9_9BACT</name>
<dbReference type="PANTHER" id="PTHR44591">
    <property type="entry name" value="STRESS RESPONSE REGULATOR PROTEIN 1"/>
    <property type="match status" value="1"/>
</dbReference>
<dbReference type="InterPro" id="IPR011006">
    <property type="entry name" value="CheY-like_superfamily"/>
</dbReference>
<dbReference type="RefSeq" id="WP_096057016.1">
    <property type="nucleotide sequence ID" value="NZ_CP023344.1"/>
</dbReference>
<dbReference type="SMART" id="SM00448">
    <property type="entry name" value="REC"/>
    <property type="match status" value="1"/>
</dbReference>
<proteinExistence type="predicted"/>
<dbReference type="EMBL" id="CP023344">
    <property type="protein sequence ID" value="ATC65386.1"/>
    <property type="molecule type" value="Genomic_DNA"/>
</dbReference>
<dbReference type="Gene3D" id="1.10.3210.10">
    <property type="entry name" value="Hypothetical protein af1432"/>
    <property type="match status" value="1"/>
</dbReference>
<dbReference type="InterPro" id="IPR013976">
    <property type="entry name" value="HDOD"/>
</dbReference>
<dbReference type="Pfam" id="PF08668">
    <property type="entry name" value="HDOD"/>
    <property type="match status" value="1"/>
</dbReference>
<dbReference type="SUPFAM" id="SSF109604">
    <property type="entry name" value="HD-domain/PDEase-like"/>
    <property type="match status" value="1"/>
</dbReference>
<evidence type="ECO:0000313" key="6">
    <source>
        <dbReference type="EMBL" id="ATC65386.1"/>
    </source>
</evidence>
<dbReference type="OrthoDB" id="179263at2"/>
<dbReference type="PANTHER" id="PTHR44591:SF3">
    <property type="entry name" value="RESPONSE REGULATORY DOMAIN-CONTAINING PROTEIN"/>
    <property type="match status" value="1"/>
</dbReference>
<dbReference type="Proteomes" id="UP000217265">
    <property type="component" value="Chromosome"/>
</dbReference>
<keyword evidence="3" id="KW-0175">Coiled coil</keyword>
<dbReference type="Gene3D" id="3.40.50.2300">
    <property type="match status" value="1"/>
</dbReference>